<proteinExistence type="predicted"/>
<keyword evidence="2" id="KW-1185">Reference proteome</keyword>
<gene>
    <name evidence="1" type="ORF">LOK49_LG12G00901</name>
</gene>
<evidence type="ECO:0000313" key="2">
    <source>
        <dbReference type="Proteomes" id="UP001060215"/>
    </source>
</evidence>
<name>A0ACC0FTY0_9ERIC</name>
<accession>A0ACC0FTY0</accession>
<dbReference type="EMBL" id="CM045770">
    <property type="protein sequence ID" value="KAI7991994.1"/>
    <property type="molecule type" value="Genomic_DNA"/>
</dbReference>
<organism evidence="1 2">
    <name type="scientific">Camellia lanceoleosa</name>
    <dbReference type="NCBI Taxonomy" id="1840588"/>
    <lineage>
        <taxon>Eukaryota</taxon>
        <taxon>Viridiplantae</taxon>
        <taxon>Streptophyta</taxon>
        <taxon>Embryophyta</taxon>
        <taxon>Tracheophyta</taxon>
        <taxon>Spermatophyta</taxon>
        <taxon>Magnoliopsida</taxon>
        <taxon>eudicotyledons</taxon>
        <taxon>Gunneridae</taxon>
        <taxon>Pentapetalae</taxon>
        <taxon>asterids</taxon>
        <taxon>Ericales</taxon>
        <taxon>Theaceae</taxon>
        <taxon>Camellia</taxon>
    </lineage>
</organism>
<comment type="caution">
    <text evidence="1">The sequence shown here is derived from an EMBL/GenBank/DDBJ whole genome shotgun (WGS) entry which is preliminary data.</text>
</comment>
<protein>
    <submittedName>
        <fullName evidence="1">Uncharacterized protein</fullName>
    </submittedName>
</protein>
<evidence type="ECO:0000313" key="1">
    <source>
        <dbReference type="EMBL" id="KAI7991994.1"/>
    </source>
</evidence>
<dbReference type="Proteomes" id="UP001060215">
    <property type="component" value="Chromosome 13"/>
</dbReference>
<reference evidence="1 2" key="1">
    <citation type="journal article" date="2022" name="Plant J.">
        <title>Chromosome-level genome of Camellia lanceoleosa provides a valuable resource for understanding genome evolution and self-incompatibility.</title>
        <authorList>
            <person name="Gong W."/>
            <person name="Xiao S."/>
            <person name="Wang L."/>
            <person name="Liao Z."/>
            <person name="Chang Y."/>
            <person name="Mo W."/>
            <person name="Hu G."/>
            <person name="Li W."/>
            <person name="Zhao G."/>
            <person name="Zhu H."/>
            <person name="Hu X."/>
            <person name="Ji K."/>
            <person name="Xiang X."/>
            <person name="Song Q."/>
            <person name="Yuan D."/>
            <person name="Jin S."/>
            <person name="Zhang L."/>
        </authorList>
    </citation>
    <scope>NUCLEOTIDE SEQUENCE [LARGE SCALE GENOMIC DNA]</scope>
    <source>
        <strain evidence="1">SQ_2022a</strain>
    </source>
</reference>
<sequence>MAVVVLVEEKNKRRDLKDFELIKARSEGFKEHLIQIWGFRIRYVEHQKLEPFVQVVPICSRLLNQGAHLICYPGAFNMTTGPLHWELLQRASWVALGCFVWVEGKHWDMLWNLIRNCGALFANVYAADMWMAAVFCRWWSCLAYRWYVALLWLYGLRLGSGGGLSSVSKWLMVAIVFCLNGGGCCVLLMSCLAKEFRIVIFGV</sequence>